<dbReference type="InterPro" id="IPR056258">
    <property type="entry name" value="CILP-1/2_C"/>
</dbReference>
<feature type="region of interest" description="Disordered" evidence="1">
    <location>
        <begin position="93"/>
        <end position="137"/>
    </location>
</feature>
<organism evidence="4 5">
    <name type="scientific">Stylophora pistillata</name>
    <name type="common">Smooth cauliflower coral</name>
    <dbReference type="NCBI Taxonomy" id="50429"/>
    <lineage>
        <taxon>Eukaryota</taxon>
        <taxon>Metazoa</taxon>
        <taxon>Cnidaria</taxon>
        <taxon>Anthozoa</taxon>
        <taxon>Hexacorallia</taxon>
        <taxon>Scleractinia</taxon>
        <taxon>Astrocoeniina</taxon>
        <taxon>Pocilloporidae</taxon>
        <taxon>Stylophora</taxon>
    </lineage>
</organism>
<keyword evidence="2" id="KW-1133">Transmembrane helix</keyword>
<sequence length="1105" mass="121309">MESVEKQMVPLVDIPTKNDEYFVEKPTEKTSRPRRKLVLVLVVISAVIIVILAVTLIAIYVPKHLRDAENEPVQGSIYKGPLTGELEVTASPKTRLSSTVAHSPSSVVTKPTPTATSADFKPEETSAQPNQESTRSSILPTSSIVPWTAIADLVPNTESKWSRWSSWSDCTKTCGTGSRYRKRKCVAINERAVFAPITCAGKPDQIKPCAEWSCPDCSQNCTTGTLNAACDACTCDHHVLTGRVVTVDDTPLSEAKISLTGTPYNILAKTNISGHFTALGVCADDQELLVTKDGFVPVTQKAVVLTQEKATIIAKMEIAVPPFVTIHPESKIRLFGQNVTFCCNGQGNPSPEIEWFKENNIIDKELYSFDNTLKITAEHGFNGSYRCRVVNDFGSEFSDGVVLKIVDAHEAFCEPIPRTKHLKLPPNCVQQGTTKNVVDVGDCPSVPCLQNDSDNSNACKDKTFCCGVSMVEELNIACGSVAEFKLSKAKYCGCGVCKKAVLTIRGVVVGGKEEKPVQFAQIEYDGERKTNADFRSGSFSFEVRDGRKRLAVTFKDTFLKEFEDLTKVFHLQEGQSVITKVVLVTKQRPVVFDTSQDLSVPLGGETDDSAFADLEVPGGSLLKEDGTSYFGKANMRLNLVDPRNASDILSAPGDFSAVDEDGEEQILSSFGMMRVNFEDTSGNELTPSKPMKVFLDPQQLNISVDDNGNTTVKLWWLNEKTGRWVLAGNIWSDEKGSTRRKRSSSRRFLVTEITQAISKSQLNFDAPGGLCFVGVSAPPGSTARVMCGSSSNDNQLDGYREGTSNSDGIACVPTWRERLCYLQAESDNSRFLTPDGGNIASFSYGTNARVVSSDLEIPKKVESFKFYTSVTGSGPVYPFSKSNARCYRRSRANKYFRFQPPQGANATFILSSPRIDDSNNPLNWYPPSPSDINKQDVCFIKVLAHSAKATFLASSFRGNRQGATDSKVGDYATMAVDSNRKNEFVACLQIRCPGIVERAEERTDVHIIPITGHCHFQSVQIPQEFTEKNLDVPCVLPPSGPSNHEKWICVPNSLTSGFDIDFVYRADKSQENLAKHRCLVGRKNKEQITDTCPSTSGSSLDYRCE</sequence>
<dbReference type="SUPFAM" id="SSF48726">
    <property type="entry name" value="Immunoglobulin"/>
    <property type="match status" value="1"/>
</dbReference>
<dbReference type="OrthoDB" id="9980629at2759"/>
<dbReference type="EMBL" id="LSMT01000301">
    <property type="protein sequence ID" value="PFX20838.1"/>
    <property type="molecule type" value="Genomic_DNA"/>
</dbReference>
<accession>A0A2B4RWY7</accession>
<dbReference type="Pfam" id="PF23599">
    <property type="entry name" value="CILP_C"/>
    <property type="match status" value="1"/>
</dbReference>
<keyword evidence="2" id="KW-0812">Transmembrane</keyword>
<dbReference type="InterPro" id="IPR003599">
    <property type="entry name" value="Ig_sub"/>
</dbReference>
<proteinExistence type="predicted"/>
<dbReference type="SMART" id="SM00409">
    <property type="entry name" value="IG"/>
    <property type="match status" value="1"/>
</dbReference>
<reference evidence="5" key="1">
    <citation type="journal article" date="2017" name="bioRxiv">
        <title>Comparative analysis of the genomes of Stylophora pistillata and Acropora digitifera provides evidence for extensive differences between species of corals.</title>
        <authorList>
            <person name="Voolstra C.R."/>
            <person name="Li Y."/>
            <person name="Liew Y.J."/>
            <person name="Baumgarten S."/>
            <person name="Zoccola D."/>
            <person name="Flot J.-F."/>
            <person name="Tambutte S."/>
            <person name="Allemand D."/>
            <person name="Aranda M."/>
        </authorList>
    </citation>
    <scope>NUCLEOTIDE SEQUENCE [LARGE SCALE GENOMIC DNA]</scope>
</reference>
<dbReference type="SUPFAM" id="SSF49464">
    <property type="entry name" value="Carboxypeptidase regulatory domain-like"/>
    <property type="match status" value="1"/>
</dbReference>
<dbReference type="AlphaFoldDB" id="A0A2B4RWY7"/>
<dbReference type="SMART" id="SM00209">
    <property type="entry name" value="TSP1"/>
    <property type="match status" value="1"/>
</dbReference>
<evidence type="ECO:0000313" key="5">
    <source>
        <dbReference type="Proteomes" id="UP000225706"/>
    </source>
</evidence>
<dbReference type="InterPro" id="IPR003598">
    <property type="entry name" value="Ig_sub2"/>
</dbReference>
<dbReference type="Pfam" id="PF23591">
    <property type="entry name" value="CILP"/>
    <property type="match status" value="1"/>
</dbReference>
<dbReference type="PROSITE" id="PS50092">
    <property type="entry name" value="TSP1"/>
    <property type="match status" value="1"/>
</dbReference>
<dbReference type="Gene3D" id="2.60.40.10">
    <property type="entry name" value="Immunoglobulins"/>
    <property type="match status" value="1"/>
</dbReference>
<keyword evidence="5" id="KW-1185">Reference proteome</keyword>
<dbReference type="SMART" id="SM00408">
    <property type="entry name" value="IGc2"/>
    <property type="match status" value="1"/>
</dbReference>
<dbReference type="CDD" id="cd00096">
    <property type="entry name" value="Ig"/>
    <property type="match status" value="1"/>
</dbReference>
<dbReference type="InterPro" id="IPR036179">
    <property type="entry name" value="Ig-like_dom_sf"/>
</dbReference>
<dbReference type="Pfam" id="PF13927">
    <property type="entry name" value="Ig_3"/>
    <property type="match status" value="1"/>
</dbReference>
<evidence type="ECO:0000259" key="3">
    <source>
        <dbReference type="PROSITE" id="PS50835"/>
    </source>
</evidence>
<name>A0A2B4RWY7_STYPI</name>
<evidence type="ECO:0000256" key="2">
    <source>
        <dbReference type="SAM" id="Phobius"/>
    </source>
</evidence>
<evidence type="ECO:0000256" key="1">
    <source>
        <dbReference type="SAM" id="MobiDB-lite"/>
    </source>
</evidence>
<dbReference type="InterPro" id="IPR007110">
    <property type="entry name" value="Ig-like_dom"/>
</dbReference>
<keyword evidence="2" id="KW-0472">Membrane</keyword>
<feature type="compositionally biased region" description="Polar residues" evidence="1">
    <location>
        <begin position="93"/>
        <end position="117"/>
    </location>
</feature>
<feature type="domain" description="Ig-like" evidence="3">
    <location>
        <begin position="322"/>
        <end position="398"/>
    </location>
</feature>
<dbReference type="InterPro" id="IPR008969">
    <property type="entry name" value="CarboxyPept-like_regulatory"/>
</dbReference>
<dbReference type="InterPro" id="IPR039675">
    <property type="entry name" value="CILP1/CILP2"/>
</dbReference>
<gene>
    <name evidence="4" type="primary">CILP</name>
    <name evidence="4" type="ORF">AWC38_SpisGene14700</name>
</gene>
<dbReference type="Gene3D" id="2.60.40.1120">
    <property type="entry name" value="Carboxypeptidase-like, regulatory domain"/>
    <property type="match status" value="1"/>
</dbReference>
<feature type="transmembrane region" description="Helical" evidence="2">
    <location>
        <begin position="37"/>
        <end position="61"/>
    </location>
</feature>
<dbReference type="Pfam" id="PF23708">
    <property type="entry name" value="CILP_5th"/>
    <property type="match status" value="1"/>
</dbReference>
<dbReference type="PROSITE" id="PS50835">
    <property type="entry name" value="IG_LIKE"/>
    <property type="match status" value="1"/>
</dbReference>
<protein>
    <submittedName>
        <fullName evidence="4">Cartilage intermediate layer protein 1</fullName>
    </submittedName>
</protein>
<dbReference type="PANTHER" id="PTHR15031:SF6">
    <property type="entry name" value="CARTILAGE INTERMEDIATE LAYER PROTEIN 1-LIKE ISOFORM X1"/>
    <property type="match status" value="1"/>
</dbReference>
<dbReference type="InterPro" id="IPR013783">
    <property type="entry name" value="Ig-like_fold"/>
</dbReference>
<dbReference type="InterPro" id="IPR056256">
    <property type="entry name" value="CILP-1/2_b-sand_dom2"/>
</dbReference>
<dbReference type="Proteomes" id="UP000225706">
    <property type="component" value="Unassembled WGS sequence"/>
</dbReference>
<dbReference type="InterPro" id="IPR056255">
    <property type="entry name" value="CILP-1/2_dom"/>
</dbReference>
<dbReference type="PANTHER" id="PTHR15031">
    <property type="entry name" value="CARTILAGE INTERMEDIATE LAYER PROTEIN CLIP"/>
    <property type="match status" value="1"/>
</dbReference>
<comment type="caution">
    <text evidence="4">The sequence shown here is derived from an EMBL/GenBank/DDBJ whole genome shotgun (WGS) entry which is preliminary data.</text>
</comment>
<dbReference type="SUPFAM" id="SSF82895">
    <property type="entry name" value="TSP-1 type 1 repeat"/>
    <property type="match status" value="1"/>
</dbReference>
<feature type="compositionally biased region" description="Polar residues" evidence="1">
    <location>
        <begin position="125"/>
        <end position="137"/>
    </location>
</feature>
<dbReference type="InterPro" id="IPR036383">
    <property type="entry name" value="TSP1_rpt_sf"/>
</dbReference>
<dbReference type="Gene3D" id="2.20.100.10">
    <property type="entry name" value="Thrombospondin type-1 (TSP1) repeat"/>
    <property type="match status" value="1"/>
</dbReference>
<dbReference type="InterPro" id="IPR000884">
    <property type="entry name" value="TSP1_rpt"/>
</dbReference>
<evidence type="ECO:0000313" key="4">
    <source>
        <dbReference type="EMBL" id="PFX20838.1"/>
    </source>
</evidence>
<dbReference type="Pfam" id="PF00090">
    <property type="entry name" value="TSP_1"/>
    <property type="match status" value="1"/>
</dbReference>